<dbReference type="EMBL" id="JAIWYP010000003">
    <property type="protein sequence ID" value="KAH3852921.1"/>
    <property type="molecule type" value="Genomic_DNA"/>
</dbReference>
<accession>A0A9D4L7Z6</accession>
<dbReference type="EMBL" id="JAIWYP010000003">
    <property type="protein sequence ID" value="KAH3852918.1"/>
    <property type="molecule type" value="Genomic_DNA"/>
</dbReference>
<evidence type="ECO:0000313" key="3">
    <source>
        <dbReference type="Proteomes" id="UP000828390"/>
    </source>
</evidence>
<dbReference type="Proteomes" id="UP000828390">
    <property type="component" value="Unassembled WGS sequence"/>
</dbReference>
<reference evidence="1" key="1">
    <citation type="journal article" date="2019" name="bioRxiv">
        <title>The Genome of the Zebra Mussel, Dreissena polymorpha: A Resource for Invasive Species Research.</title>
        <authorList>
            <person name="McCartney M.A."/>
            <person name="Auch B."/>
            <person name="Kono T."/>
            <person name="Mallez S."/>
            <person name="Zhang Y."/>
            <person name="Obille A."/>
            <person name="Becker A."/>
            <person name="Abrahante J.E."/>
            <person name="Garbe J."/>
            <person name="Badalamenti J.P."/>
            <person name="Herman A."/>
            <person name="Mangelson H."/>
            <person name="Liachko I."/>
            <person name="Sullivan S."/>
            <person name="Sone E.D."/>
            <person name="Koren S."/>
            <person name="Silverstein K.A.T."/>
            <person name="Beckman K.B."/>
            <person name="Gohl D.M."/>
        </authorList>
    </citation>
    <scope>NUCLEOTIDE SEQUENCE</scope>
    <source>
        <strain evidence="1">Duluth1</strain>
        <tissue evidence="1">Whole animal</tissue>
    </source>
</reference>
<evidence type="ECO:0000313" key="2">
    <source>
        <dbReference type="EMBL" id="KAH3852921.1"/>
    </source>
</evidence>
<reference evidence="1" key="2">
    <citation type="submission" date="2020-11" db="EMBL/GenBank/DDBJ databases">
        <authorList>
            <person name="McCartney M.A."/>
            <person name="Auch B."/>
            <person name="Kono T."/>
            <person name="Mallez S."/>
            <person name="Becker A."/>
            <person name="Gohl D.M."/>
            <person name="Silverstein K.A.T."/>
            <person name="Koren S."/>
            <person name="Bechman K.B."/>
            <person name="Herman A."/>
            <person name="Abrahante J.E."/>
            <person name="Garbe J."/>
        </authorList>
    </citation>
    <scope>NUCLEOTIDE SEQUENCE</scope>
    <source>
        <strain evidence="1">Duluth1</strain>
        <tissue evidence="1">Whole animal</tissue>
    </source>
</reference>
<evidence type="ECO:0000313" key="1">
    <source>
        <dbReference type="EMBL" id="KAH3852918.1"/>
    </source>
</evidence>
<organism evidence="1 3">
    <name type="scientific">Dreissena polymorpha</name>
    <name type="common">Zebra mussel</name>
    <name type="synonym">Mytilus polymorpha</name>
    <dbReference type="NCBI Taxonomy" id="45954"/>
    <lineage>
        <taxon>Eukaryota</taxon>
        <taxon>Metazoa</taxon>
        <taxon>Spiralia</taxon>
        <taxon>Lophotrochozoa</taxon>
        <taxon>Mollusca</taxon>
        <taxon>Bivalvia</taxon>
        <taxon>Autobranchia</taxon>
        <taxon>Heteroconchia</taxon>
        <taxon>Euheterodonta</taxon>
        <taxon>Imparidentia</taxon>
        <taxon>Neoheterodontei</taxon>
        <taxon>Myida</taxon>
        <taxon>Dreissenoidea</taxon>
        <taxon>Dreissenidae</taxon>
        <taxon>Dreissena</taxon>
    </lineage>
</organism>
<keyword evidence="3" id="KW-1185">Reference proteome</keyword>
<sequence>MSHCVGVDIDTCSQCLLRYGSLCRCGHQHMQPVPAQVCLTVLVWTSTYAASACLGMAHFVGVDINTCSQRLLSYVSLCGCGHRHMQPVPAQVCVTLWVWTSTHAASACLGLSHCVGVDINPCRQCLLRYGSLCGYGHQHMQPVPF</sequence>
<comment type="caution">
    <text evidence="1">The sequence shown here is derived from an EMBL/GenBank/DDBJ whole genome shotgun (WGS) entry which is preliminary data.</text>
</comment>
<gene>
    <name evidence="1" type="ORF">DPMN_095439</name>
    <name evidence="2" type="ORF">DPMN_095442</name>
</gene>
<name>A0A9D4L7Z6_DREPO</name>
<protein>
    <submittedName>
        <fullName evidence="1">Uncharacterized protein</fullName>
    </submittedName>
</protein>
<proteinExistence type="predicted"/>
<dbReference type="AlphaFoldDB" id="A0A9D4L7Z6"/>